<comment type="subcellular location">
    <subcellularLocation>
        <location evidence="1 15">Cytoplasm</location>
    </subcellularLocation>
</comment>
<dbReference type="GO" id="GO:0043565">
    <property type="term" value="F:sequence-specific DNA binding"/>
    <property type="evidence" value="ECO:0007669"/>
    <property type="project" value="InterPro"/>
</dbReference>
<keyword evidence="12 15" id="KW-0804">Transcription</keyword>
<dbReference type="SMART" id="SM00448">
    <property type="entry name" value="REC"/>
    <property type="match status" value="1"/>
</dbReference>
<feature type="domain" description="Sigma-54 factor interaction" evidence="16">
    <location>
        <begin position="141"/>
        <end position="370"/>
    </location>
</feature>
<dbReference type="GO" id="GO:0005737">
    <property type="term" value="C:cytoplasm"/>
    <property type="evidence" value="ECO:0007669"/>
    <property type="project" value="UniProtKB-SubCell"/>
</dbReference>
<dbReference type="CDD" id="cd00009">
    <property type="entry name" value="AAA"/>
    <property type="match status" value="1"/>
</dbReference>
<dbReference type="Pfam" id="PF25601">
    <property type="entry name" value="AAA_lid_14"/>
    <property type="match status" value="1"/>
</dbReference>
<dbReference type="PROSITE" id="PS50045">
    <property type="entry name" value="SIGMA54_INTERACT_4"/>
    <property type="match status" value="1"/>
</dbReference>
<evidence type="ECO:0000256" key="12">
    <source>
        <dbReference type="ARBA" id="ARBA00023163"/>
    </source>
</evidence>
<dbReference type="NCBIfam" id="TIGR01818">
    <property type="entry name" value="ntrC"/>
    <property type="match status" value="1"/>
</dbReference>
<dbReference type="GO" id="GO:0006355">
    <property type="term" value="P:regulation of DNA-templated transcription"/>
    <property type="evidence" value="ECO:0007669"/>
    <property type="project" value="InterPro"/>
</dbReference>
<dbReference type="Gene3D" id="1.10.8.60">
    <property type="match status" value="1"/>
</dbReference>
<keyword evidence="4 15" id="KW-0678">Repressor</keyword>
<comment type="function">
    <text evidence="15">Member of the two-component regulatory system NtrB/NtrC, which controls expression of the nitrogen-regulated (ntr) genes in response to nitrogen limitation. Phosphorylated NtrC binds directly to DNA and stimulates the formation of open promoter-sigma54-RNA polymerase complexes.</text>
</comment>
<dbReference type="NCBIfam" id="NF008176">
    <property type="entry name" value="PRK10923.1"/>
    <property type="match status" value="1"/>
</dbReference>
<dbReference type="PRINTS" id="PR01590">
    <property type="entry name" value="HTHFIS"/>
</dbReference>
<dbReference type="AlphaFoldDB" id="A0A1N6Y0S4"/>
<dbReference type="InterPro" id="IPR058031">
    <property type="entry name" value="AAA_lid_NorR"/>
</dbReference>
<keyword evidence="9 15" id="KW-0805">Transcription regulation</keyword>
<evidence type="ECO:0000256" key="4">
    <source>
        <dbReference type="ARBA" id="ARBA00022491"/>
    </source>
</evidence>
<dbReference type="FunFam" id="1.10.10.60:FF:000088">
    <property type="entry name" value="DNA-binding transcriptional regulator NtrC"/>
    <property type="match status" value="1"/>
</dbReference>
<dbReference type="PANTHER" id="PTHR32071">
    <property type="entry name" value="TRANSCRIPTIONAL REGULATORY PROTEIN"/>
    <property type="match status" value="1"/>
</dbReference>
<dbReference type="PROSITE" id="PS00688">
    <property type="entry name" value="SIGMA54_INTERACT_3"/>
    <property type="match status" value="1"/>
</dbReference>
<evidence type="ECO:0000259" key="17">
    <source>
        <dbReference type="PROSITE" id="PS50110"/>
    </source>
</evidence>
<organism evidence="18 19">
    <name type="scientific">Pseudomonas flexibilis</name>
    <dbReference type="NCBI Taxonomy" id="706570"/>
    <lineage>
        <taxon>Bacteria</taxon>
        <taxon>Pseudomonadati</taxon>
        <taxon>Pseudomonadota</taxon>
        <taxon>Gammaproteobacteria</taxon>
        <taxon>Pseudomonadales</taxon>
        <taxon>Pseudomonadaceae</taxon>
        <taxon>Pseudomonas</taxon>
    </lineage>
</organism>
<dbReference type="FunFam" id="1.10.8.60:FF:000014">
    <property type="entry name" value="DNA-binding transcriptional regulator NtrC"/>
    <property type="match status" value="1"/>
</dbReference>
<dbReference type="SUPFAM" id="SSF52540">
    <property type="entry name" value="P-loop containing nucleoside triphosphate hydrolases"/>
    <property type="match status" value="1"/>
</dbReference>
<dbReference type="CDD" id="cd19919">
    <property type="entry name" value="REC_NtrC"/>
    <property type="match status" value="1"/>
</dbReference>
<dbReference type="Gene3D" id="3.40.50.300">
    <property type="entry name" value="P-loop containing nucleotide triphosphate hydrolases"/>
    <property type="match status" value="1"/>
</dbReference>
<dbReference type="GO" id="GO:0005524">
    <property type="term" value="F:ATP binding"/>
    <property type="evidence" value="ECO:0007669"/>
    <property type="project" value="UniProtKB-KW"/>
</dbReference>
<dbReference type="EMBL" id="FTMC01000014">
    <property type="protein sequence ID" value="SIR08167.1"/>
    <property type="molecule type" value="Genomic_DNA"/>
</dbReference>
<dbReference type="Gene3D" id="3.40.50.2300">
    <property type="match status" value="1"/>
</dbReference>
<keyword evidence="7 15" id="KW-0067">ATP-binding</keyword>
<dbReference type="InterPro" id="IPR002078">
    <property type="entry name" value="Sigma_54_int"/>
</dbReference>
<gene>
    <name evidence="15" type="primary">ntrC</name>
    <name evidence="18" type="ORF">SAMN05421672_11453</name>
</gene>
<dbReference type="InterPro" id="IPR025944">
    <property type="entry name" value="Sigma_54_int_dom_CS"/>
</dbReference>
<dbReference type="InterPro" id="IPR011006">
    <property type="entry name" value="CheY-like_superfamily"/>
</dbReference>
<evidence type="ECO:0000256" key="7">
    <source>
        <dbReference type="ARBA" id="ARBA00022840"/>
    </source>
</evidence>
<dbReference type="SUPFAM" id="SSF46689">
    <property type="entry name" value="Homeodomain-like"/>
    <property type="match status" value="1"/>
</dbReference>
<keyword evidence="5 14" id="KW-0597">Phosphoprotein</keyword>
<evidence type="ECO:0000256" key="15">
    <source>
        <dbReference type="RuleBase" id="RU365013"/>
    </source>
</evidence>
<dbReference type="InterPro" id="IPR002197">
    <property type="entry name" value="HTH_Fis"/>
</dbReference>
<dbReference type="RefSeq" id="WP_039562549.1">
    <property type="nucleotide sequence ID" value="NZ_FTMC01000014.1"/>
</dbReference>
<sequence length="478" mass="53194">MSHSETVWIVDDDRSIRWVLEKALQQGGLTTQSFDSADSLLGRLSRQQPDVIISDIRMPGTSGLEMLAQIRRQHPRLPVIVMTAHSDLDSAVASYQGGAFEYLPKPFDVDEAVSLVKRASLHAREQQSQAAPAVQPHTPEIIGEAPAMQEVFRAIGRLSQSNITVLINGESGTGKELVAHALHRHSPRAHSPFIALNMAAIPKDLMESELFGHEKGAFTGAANQRRGRFEQADGGTLFLDEIGDMPADTQTRLLRVLADGEFYRVGGHTPVKVDVRIIAATHQDLETLVREGKFREDLFHRLNVIRIHIPRLADRREDIPTLARHFLARAARELSVEPKLLKPDTEEYLSNLPWPGNVRQLENTCRWITVMASGREVHVDELPPELLSQNQEPQPAGNWEQGLRLWADQALARGQSNLLDVAVPVFERIMIETALKHTAGRRRDAALLLGWGRNTLTRKIKELGMNVAGGDEDDADEA</sequence>
<evidence type="ECO:0000256" key="3">
    <source>
        <dbReference type="ARBA" id="ARBA00022490"/>
    </source>
</evidence>
<proteinExistence type="predicted"/>
<protein>
    <recommendedName>
        <fullName evidence="2 15">DNA-binding transcriptional regulator NtrC</fullName>
    </recommendedName>
    <alternativeName>
        <fullName evidence="15">Nitrogen regulation protein NR(I)</fullName>
    </alternativeName>
</protein>
<keyword evidence="6 15" id="KW-0547">Nucleotide-binding</keyword>
<dbReference type="InterPro" id="IPR025662">
    <property type="entry name" value="Sigma_54_int_dom_ATP-bd_1"/>
</dbReference>
<dbReference type="Pfam" id="PF00072">
    <property type="entry name" value="Response_reg"/>
    <property type="match status" value="1"/>
</dbReference>
<evidence type="ECO:0000313" key="19">
    <source>
        <dbReference type="Proteomes" id="UP000186079"/>
    </source>
</evidence>
<keyword evidence="3 15" id="KW-0963">Cytoplasm</keyword>
<evidence type="ECO:0000256" key="2">
    <source>
        <dbReference type="ARBA" id="ARBA00019059"/>
    </source>
</evidence>
<evidence type="ECO:0000256" key="14">
    <source>
        <dbReference type="PROSITE-ProRule" id="PRU00169"/>
    </source>
</evidence>
<accession>A0A1N6Y0S4</accession>
<dbReference type="InterPro" id="IPR025943">
    <property type="entry name" value="Sigma_54_int_dom_ATP-bd_2"/>
</dbReference>
<evidence type="ECO:0000256" key="11">
    <source>
        <dbReference type="ARBA" id="ARBA00023159"/>
    </source>
</evidence>
<dbReference type="Gene3D" id="1.10.10.60">
    <property type="entry name" value="Homeodomain-like"/>
    <property type="match status" value="1"/>
</dbReference>
<dbReference type="Proteomes" id="UP000186079">
    <property type="component" value="Unassembled WGS sequence"/>
</dbReference>
<evidence type="ECO:0000256" key="6">
    <source>
        <dbReference type="ARBA" id="ARBA00022741"/>
    </source>
</evidence>
<dbReference type="PANTHER" id="PTHR32071:SF95">
    <property type="entry name" value="DNA-BINDING TRANSCRIPTIONAL REGULATOR NTRC"/>
    <property type="match status" value="1"/>
</dbReference>
<dbReference type="Pfam" id="PF02954">
    <property type="entry name" value="HTH_8"/>
    <property type="match status" value="1"/>
</dbReference>
<dbReference type="Pfam" id="PF00158">
    <property type="entry name" value="Sigma54_activat"/>
    <property type="match status" value="1"/>
</dbReference>
<evidence type="ECO:0000256" key="8">
    <source>
        <dbReference type="ARBA" id="ARBA00023012"/>
    </source>
</evidence>
<evidence type="ECO:0000256" key="5">
    <source>
        <dbReference type="ARBA" id="ARBA00022553"/>
    </source>
</evidence>
<evidence type="ECO:0000256" key="1">
    <source>
        <dbReference type="ARBA" id="ARBA00004496"/>
    </source>
</evidence>
<dbReference type="SUPFAM" id="SSF52172">
    <property type="entry name" value="CheY-like"/>
    <property type="match status" value="1"/>
</dbReference>
<keyword evidence="11 15" id="KW-0010">Activator</keyword>
<dbReference type="GO" id="GO:0006808">
    <property type="term" value="P:regulation of nitrogen utilization"/>
    <property type="evidence" value="ECO:0007669"/>
    <property type="project" value="UniProtKB-UniRule"/>
</dbReference>
<dbReference type="FunFam" id="3.40.50.300:FF:000006">
    <property type="entry name" value="DNA-binding transcriptional regulator NtrC"/>
    <property type="match status" value="1"/>
</dbReference>
<evidence type="ECO:0000256" key="9">
    <source>
        <dbReference type="ARBA" id="ARBA00023015"/>
    </source>
</evidence>
<keyword evidence="8 15" id="KW-0902">Two-component regulatory system</keyword>
<dbReference type="InterPro" id="IPR003593">
    <property type="entry name" value="AAA+_ATPase"/>
</dbReference>
<reference evidence="18 19" key="1">
    <citation type="submission" date="2017-01" db="EMBL/GenBank/DDBJ databases">
        <authorList>
            <person name="Mah S.A."/>
            <person name="Swanson W.J."/>
            <person name="Moy G.W."/>
            <person name="Vacquier V.D."/>
        </authorList>
    </citation>
    <scope>NUCLEOTIDE SEQUENCE [LARGE SCALE GENOMIC DNA]</scope>
    <source>
        <strain evidence="18 19">ATCC 29606</strain>
    </source>
</reference>
<feature type="modified residue" description="4-aspartylphosphate" evidence="14">
    <location>
        <position position="55"/>
    </location>
</feature>
<dbReference type="PROSITE" id="PS00676">
    <property type="entry name" value="SIGMA54_INTERACT_2"/>
    <property type="match status" value="1"/>
</dbReference>
<evidence type="ECO:0000259" key="16">
    <source>
        <dbReference type="PROSITE" id="PS50045"/>
    </source>
</evidence>
<feature type="domain" description="Response regulatory" evidence="17">
    <location>
        <begin position="6"/>
        <end position="120"/>
    </location>
</feature>
<dbReference type="InterPro" id="IPR009057">
    <property type="entry name" value="Homeodomain-like_sf"/>
</dbReference>
<evidence type="ECO:0000313" key="18">
    <source>
        <dbReference type="EMBL" id="SIR08167.1"/>
    </source>
</evidence>
<keyword evidence="13 15" id="KW-0535">Nitrogen fixation</keyword>
<keyword evidence="10 15" id="KW-0238">DNA-binding</keyword>
<evidence type="ECO:0000256" key="13">
    <source>
        <dbReference type="ARBA" id="ARBA00023231"/>
    </source>
</evidence>
<dbReference type="PROSITE" id="PS00675">
    <property type="entry name" value="SIGMA54_INTERACT_1"/>
    <property type="match status" value="1"/>
</dbReference>
<dbReference type="PROSITE" id="PS50110">
    <property type="entry name" value="RESPONSE_REGULATORY"/>
    <property type="match status" value="1"/>
</dbReference>
<name>A0A1N6Y0S4_9PSED</name>
<dbReference type="InterPro" id="IPR027417">
    <property type="entry name" value="P-loop_NTPase"/>
</dbReference>
<dbReference type="InterPro" id="IPR001789">
    <property type="entry name" value="Sig_transdc_resp-reg_receiver"/>
</dbReference>
<dbReference type="FunFam" id="3.40.50.2300:FF:000018">
    <property type="entry name" value="DNA-binding transcriptional regulator NtrC"/>
    <property type="match status" value="1"/>
</dbReference>
<evidence type="ECO:0000256" key="10">
    <source>
        <dbReference type="ARBA" id="ARBA00023125"/>
    </source>
</evidence>
<dbReference type="SMART" id="SM00382">
    <property type="entry name" value="AAA"/>
    <property type="match status" value="1"/>
</dbReference>
<dbReference type="InterPro" id="IPR010114">
    <property type="entry name" value="Transcript_reg_NtrC"/>
</dbReference>
<dbReference type="GO" id="GO:0000156">
    <property type="term" value="F:phosphorelay response regulator activity"/>
    <property type="evidence" value="ECO:0007669"/>
    <property type="project" value="UniProtKB-UniRule"/>
</dbReference>